<name>A0ABX7SIE3_9CAUL</name>
<evidence type="ECO:0000256" key="1">
    <source>
        <dbReference type="SAM" id="SignalP"/>
    </source>
</evidence>
<evidence type="ECO:0000259" key="3">
    <source>
        <dbReference type="Pfam" id="PF11954"/>
    </source>
</evidence>
<keyword evidence="4" id="KW-0378">Hydrolase</keyword>
<gene>
    <name evidence="4" type="ORF">IFE19_15405</name>
</gene>
<dbReference type="Gene3D" id="3.40.710.10">
    <property type="entry name" value="DD-peptidase/beta-lactamase superfamily"/>
    <property type="match status" value="1"/>
</dbReference>
<feature type="signal peptide" evidence="1">
    <location>
        <begin position="1"/>
        <end position="26"/>
    </location>
</feature>
<dbReference type="InterPro" id="IPR050491">
    <property type="entry name" value="AmpC-like"/>
</dbReference>
<protein>
    <submittedName>
        <fullName evidence="4">Serine hydrolase</fullName>
    </submittedName>
</protein>
<dbReference type="PANTHER" id="PTHR46825:SF15">
    <property type="entry name" value="BETA-LACTAMASE-RELATED DOMAIN-CONTAINING PROTEIN"/>
    <property type="match status" value="1"/>
</dbReference>
<feature type="domain" description="Peptidase S12 Pab87-related C-terminal" evidence="3">
    <location>
        <begin position="417"/>
        <end position="518"/>
    </location>
</feature>
<reference evidence="4 5" key="1">
    <citation type="submission" date="2020-09" db="EMBL/GenBank/DDBJ databases">
        <title>Brevundimonas sp. LVF1 isolated from an oligotrophic pond in Goettingen, Germany.</title>
        <authorList>
            <person name="Friedrich I."/>
            <person name="Klassen A."/>
            <person name="Neubauer H."/>
            <person name="Schneider D."/>
            <person name="Hertel R."/>
            <person name="Daniel R."/>
        </authorList>
    </citation>
    <scope>NUCLEOTIDE SEQUENCE [LARGE SCALE GENOMIC DNA]</scope>
    <source>
        <strain evidence="4 5">LVF1</strain>
    </source>
</reference>
<dbReference type="InterPro" id="IPR001466">
    <property type="entry name" value="Beta-lactam-related"/>
</dbReference>
<dbReference type="RefSeq" id="WP_207823796.1">
    <property type="nucleotide sequence ID" value="NZ_CP062006.1"/>
</dbReference>
<dbReference type="GO" id="GO:0016787">
    <property type="term" value="F:hydrolase activity"/>
    <property type="evidence" value="ECO:0007669"/>
    <property type="project" value="UniProtKB-KW"/>
</dbReference>
<keyword evidence="1" id="KW-0732">Signal</keyword>
<dbReference type="InterPro" id="IPR012338">
    <property type="entry name" value="Beta-lactam/transpept-like"/>
</dbReference>
<organism evidence="4 5">
    <name type="scientific">Brevundimonas pondensis</name>
    <dbReference type="NCBI Taxonomy" id="2774189"/>
    <lineage>
        <taxon>Bacteria</taxon>
        <taxon>Pseudomonadati</taxon>
        <taxon>Pseudomonadota</taxon>
        <taxon>Alphaproteobacteria</taxon>
        <taxon>Caulobacterales</taxon>
        <taxon>Caulobacteraceae</taxon>
        <taxon>Brevundimonas</taxon>
    </lineage>
</organism>
<dbReference type="Gene3D" id="2.40.128.600">
    <property type="match status" value="1"/>
</dbReference>
<evidence type="ECO:0000313" key="5">
    <source>
        <dbReference type="Proteomes" id="UP000663942"/>
    </source>
</evidence>
<dbReference type="SUPFAM" id="SSF56601">
    <property type="entry name" value="beta-lactamase/transpeptidase-like"/>
    <property type="match status" value="1"/>
</dbReference>
<dbReference type="Proteomes" id="UP000663942">
    <property type="component" value="Chromosome"/>
</dbReference>
<feature type="chain" id="PRO_5047191844" evidence="1">
    <location>
        <begin position="27"/>
        <end position="525"/>
    </location>
</feature>
<sequence>MMSRLCNCGALVGLAALAVSAGAATAADPVRLSERQIDQVVETALSSFEIPGVAIAVIQPGQAPYLKGYGVVDYRTQTPVNADTLFGIGSISKAFTTTVIAQLEQEGRLDWDDPVINYVPEFRLSDPWVTREFTIRDLVSHRSGLAPYAGDLVMLTEGKANRAQVYQALAHLQPKSSFRTEFAYDNLLYIVAGDLIERVSGHSWQDEIQSRFLTRLDMNGCVPDQKQLAPNAPKSLAHDYADGQLTTVDFPLPDITLAAGGIFCNAHGMAQWMAYNLDPAKGPELDAARRADLFSPVTLMPVRRAASPYQAGTTFSAYGLGWMVQDSFGRREVQHGGGLPGMVSYLSLYPDDGFGVMVMTNKSSGAARAIAQQLAALKFSPNPVRAIADQGRAEMAAIRAAQADAAVAGTEVAAAGEAPRPALPLAQYAGRYDDAWFGPVEVRLEGEDLIMDLGSEAMTGRLRHVDGDRFIAAWRDRALNADAYVNFRLDPRGQVRDIEMAPVSARTDPSFNFRDLRLVRAAKQP</sequence>
<feature type="domain" description="Beta-lactamase-related" evidence="2">
    <location>
        <begin position="38"/>
        <end position="370"/>
    </location>
</feature>
<dbReference type="Pfam" id="PF11954">
    <property type="entry name" value="DUF3471"/>
    <property type="match status" value="1"/>
</dbReference>
<dbReference type="InterPro" id="IPR021860">
    <property type="entry name" value="Peptidase_S12_Pab87-rel_C"/>
</dbReference>
<evidence type="ECO:0000259" key="2">
    <source>
        <dbReference type="Pfam" id="PF00144"/>
    </source>
</evidence>
<evidence type="ECO:0000313" key="4">
    <source>
        <dbReference type="EMBL" id="QTC87457.1"/>
    </source>
</evidence>
<dbReference type="PANTHER" id="PTHR46825">
    <property type="entry name" value="D-ALANYL-D-ALANINE-CARBOXYPEPTIDASE/ENDOPEPTIDASE AMPH"/>
    <property type="match status" value="1"/>
</dbReference>
<accession>A0ABX7SIE3</accession>
<dbReference type="EMBL" id="CP062006">
    <property type="protein sequence ID" value="QTC87457.1"/>
    <property type="molecule type" value="Genomic_DNA"/>
</dbReference>
<proteinExistence type="predicted"/>
<dbReference type="Pfam" id="PF00144">
    <property type="entry name" value="Beta-lactamase"/>
    <property type="match status" value="1"/>
</dbReference>
<keyword evidence="5" id="KW-1185">Reference proteome</keyword>